<dbReference type="Proteomes" id="UP000237000">
    <property type="component" value="Unassembled WGS sequence"/>
</dbReference>
<gene>
    <name evidence="1" type="ORF">TorRG33x02_258490</name>
</gene>
<dbReference type="EMBL" id="JXTC01000286">
    <property type="protein sequence ID" value="PON69892.1"/>
    <property type="molecule type" value="Genomic_DNA"/>
</dbReference>
<name>A0A2P5D9E3_TREOI</name>
<dbReference type="InParanoid" id="A0A2P5D9E3"/>
<organism evidence="1 2">
    <name type="scientific">Trema orientale</name>
    <name type="common">Charcoal tree</name>
    <name type="synonym">Celtis orientalis</name>
    <dbReference type="NCBI Taxonomy" id="63057"/>
    <lineage>
        <taxon>Eukaryota</taxon>
        <taxon>Viridiplantae</taxon>
        <taxon>Streptophyta</taxon>
        <taxon>Embryophyta</taxon>
        <taxon>Tracheophyta</taxon>
        <taxon>Spermatophyta</taxon>
        <taxon>Magnoliopsida</taxon>
        <taxon>eudicotyledons</taxon>
        <taxon>Gunneridae</taxon>
        <taxon>Pentapetalae</taxon>
        <taxon>rosids</taxon>
        <taxon>fabids</taxon>
        <taxon>Rosales</taxon>
        <taxon>Cannabaceae</taxon>
        <taxon>Trema</taxon>
    </lineage>
</organism>
<keyword evidence="2" id="KW-1185">Reference proteome</keyword>
<evidence type="ECO:0000313" key="1">
    <source>
        <dbReference type="EMBL" id="PON69892.1"/>
    </source>
</evidence>
<evidence type="ECO:0000313" key="2">
    <source>
        <dbReference type="Proteomes" id="UP000237000"/>
    </source>
</evidence>
<dbReference type="AlphaFoldDB" id="A0A2P5D9E3"/>
<reference evidence="2" key="1">
    <citation type="submission" date="2016-06" db="EMBL/GenBank/DDBJ databases">
        <title>Parallel loss of symbiosis genes in relatives of nitrogen-fixing non-legume Parasponia.</title>
        <authorList>
            <person name="Van Velzen R."/>
            <person name="Holmer R."/>
            <person name="Bu F."/>
            <person name="Rutten L."/>
            <person name="Van Zeijl A."/>
            <person name="Liu W."/>
            <person name="Santuari L."/>
            <person name="Cao Q."/>
            <person name="Sharma T."/>
            <person name="Shen D."/>
            <person name="Roswanjaya Y."/>
            <person name="Wardhani T."/>
            <person name="Kalhor M.S."/>
            <person name="Jansen J."/>
            <person name="Van den Hoogen J."/>
            <person name="Gungor B."/>
            <person name="Hartog M."/>
            <person name="Hontelez J."/>
            <person name="Verver J."/>
            <person name="Yang W.-C."/>
            <person name="Schijlen E."/>
            <person name="Repin R."/>
            <person name="Schilthuizen M."/>
            <person name="Schranz E."/>
            <person name="Heidstra R."/>
            <person name="Miyata K."/>
            <person name="Fedorova E."/>
            <person name="Kohlen W."/>
            <person name="Bisseling T."/>
            <person name="Smit S."/>
            <person name="Geurts R."/>
        </authorList>
    </citation>
    <scope>NUCLEOTIDE SEQUENCE [LARGE SCALE GENOMIC DNA]</scope>
    <source>
        <strain evidence="2">cv. RG33-2</strain>
    </source>
</reference>
<comment type="caution">
    <text evidence="1">The sequence shown here is derived from an EMBL/GenBank/DDBJ whole genome shotgun (WGS) entry which is preliminary data.</text>
</comment>
<accession>A0A2P5D9E3</accession>
<proteinExistence type="predicted"/>
<protein>
    <submittedName>
        <fullName evidence="1">Uncharacterized protein</fullName>
    </submittedName>
</protein>
<sequence>MPKIRYAEEFSEKIFKERIFSKRKKESRKIQEPRKLKKIDYFSKKKKKKKEKEKELRLVDCCLWSVAENKERAIYIYIYIYVWMRDGSEIQNGFKGVSIGLIELGTSSLENGEMDCGFRFWAFLQGWRCLLGFGFLRFCNYNG</sequence>